<evidence type="ECO:0000256" key="1">
    <source>
        <dbReference type="SAM" id="MobiDB-lite"/>
    </source>
</evidence>
<name>A0ABQ4Q316_9BURK</name>
<evidence type="ECO:0000256" key="2">
    <source>
        <dbReference type="SAM" id="Phobius"/>
    </source>
</evidence>
<feature type="region of interest" description="Disordered" evidence="1">
    <location>
        <begin position="344"/>
        <end position="363"/>
    </location>
</feature>
<reference evidence="3 4" key="1">
    <citation type="journal article" date="2022" name="Int. J. Syst. Evol. Microbiol.">
        <title>Noviherbaspirillum aridicola sp. nov., isolated from an arid soil in Pakistan.</title>
        <authorList>
            <person name="Khan I.U."/>
            <person name="Saqib M."/>
            <person name="Amin A."/>
            <person name="Hussain F."/>
            <person name="Li L."/>
            <person name="Liu Y.H."/>
            <person name="Fang B.Z."/>
            <person name="Ahmed I."/>
            <person name="Li W.J."/>
        </authorList>
    </citation>
    <scope>NUCLEOTIDE SEQUENCE [LARGE SCALE GENOMIC DNA]</scope>
    <source>
        <strain evidence="3 4">NCCP-691</strain>
    </source>
</reference>
<dbReference type="RefSeq" id="WP_220807603.1">
    <property type="nucleotide sequence ID" value="NZ_BPMK01000005.1"/>
</dbReference>
<dbReference type="Pfam" id="PF05359">
    <property type="entry name" value="DUF748"/>
    <property type="match status" value="1"/>
</dbReference>
<dbReference type="Proteomes" id="UP000887222">
    <property type="component" value="Unassembled WGS sequence"/>
</dbReference>
<accession>A0ABQ4Q316</accession>
<organism evidence="3 4">
    <name type="scientific">Noviherbaspirillum aridicola</name>
    <dbReference type="NCBI Taxonomy" id="2849687"/>
    <lineage>
        <taxon>Bacteria</taxon>
        <taxon>Pseudomonadati</taxon>
        <taxon>Pseudomonadota</taxon>
        <taxon>Betaproteobacteria</taxon>
        <taxon>Burkholderiales</taxon>
        <taxon>Oxalobacteraceae</taxon>
        <taxon>Noviherbaspirillum</taxon>
    </lineage>
</organism>
<evidence type="ECO:0000313" key="3">
    <source>
        <dbReference type="EMBL" id="GIZ51437.1"/>
    </source>
</evidence>
<dbReference type="InterPro" id="IPR052894">
    <property type="entry name" value="AsmA-related"/>
</dbReference>
<protein>
    <recommendedName>
        <fullName evidence="5">DUF748 domain-containing protein</fullName>
    </recommendedName>
</protein>
<feature type="transmembrane region" description="Helical" evidence="2">
    <location>
        <begin position="20"/>
        <end position="43"/>
    </location>
</feature>
<keyword evidence="2" id="KW-0472">Membrane</keyword>
<feature type="region of interest" description="Disordered" evidence="1">
    <location>
        <begin position="663"/>
        <end position="685"/>
    </location>
</feature>
<gene>
    <name evidence="3" type="ORF">NCCP691_14510</name>
</gene>
<dbReference type="InterPro" id="IPR008023">
    <property type="entry name" value="DUF748"/>
</dbReference>
<proteinExistence type="predicted"/>
<sequence length="1080" mass="115648">MGNIQPAAAARPRRRLLLRLVAALLVAVGLYALFGFLILPALIKSQAPKQIEAKLGRPASIANVDVNPFRLTLAVQDFRLMEADGKSVFAAVDALQVDLAAESLFRLAPVIQQLRIAGPKLSVVRDKAGRYNFDDILERLAQEPKSEERARFAINNIALEGGRIDFDDRPAGARHAVTDVRIGVPFISSLPSQVEIFVQPMLSARVNNTPLHLEGKLRPFAETREAVLLLEADELDLTRYLAYLPPSMRLRIPGGRLDLRMTASFRQQPGQSPALVLDGGATVKGLQVLEPDGKPVLRLGELALTLRQANVLGPRIDIARIAATGLQAEVTRGADNVWNVSRLLPGQPSQPPQPATAAKPARKEADGIASVNLQEFALRDATLRYVDHYGPQRITVERLDLGLRRLALDLGKRSLRVGEVASTRADLLVLPNVAQATQVTQVTPAATPAAKEDRAAGKADAGAGYQYLVDTIRISGWSARLEDGAQPKPATTTIAPLGLTLKGLSSTPGTAARLELDAAVNRGGRLTAEGEITPEPLQADLGLTLKDVDLLPLQPYITQRVNLRMTRGSLSGSGRLQLATDKDRGLGGSFRGNLGIGTLATVDKASNTDFLRWKSLSMTGVDLRLQPLSVAVDQVALDDFFARVIIDPNGRINLQDVIRPEPQAQASATKTQAAAPAPAGAGKTPPITVRKLTLQGGRVRFTDNFIKPNYSATLGQFGGSVTGLSSDPGSSAAVDLRGEVNNAPLSVGGRINPLRGDLFLDLKANVRGMELAPLSPYSGRYVGYAIEKGKLSFEVAYRVEQRQLTAENRLILDQLSFGEKVDSPGAADLPVRFAVALLADSNGVIDVNLPISGSFDDPQFSIGGLLMRVLGNVIVKAATQPFRLLGAVFGGGGNEELSTVEFDAGRAALRPDAEAKLGTIARALAERPALKLEIAGRVDPDSDLPGLRRAAVDRKVRSLKARDIAAAGGNAPRLSAVTVTPEEYPELLRRVYRDETFDKPRNLLGLPKQLSVPVMESLIAGHAEPDQDDLIALGNQRASAVRNWLTNNGQVSGERIYLLAPRIGQPEGGQASARAELALR</sequence>
<comment type="caution">
    <text evidence="3">The sequence shown here is derived from an EMBL/GenBank/DDBJ whole genome shotgun (WGS) entry which is preliminary data.</text>
</comment>
<dbReference type="PANTHER" id="PTHR30441:SF8">
    <property type="entry name" value="DUF748 DOMAIN-CONTAINING PROTEIN"/>
    <property type="match status" value="1"/>
</dbReference>
<keyword evidence="4" id="KW-1185">Reference proteome</keyword>
<dbReference type="PANTHER" id="PTHR30441">
    <property type="entry name" value="DUF748 DOMAIN-CONTAINING PROTEIN"/>
    <property type="match status" value="1"/>
</dbReference>
<keyword evidence="2" id="KW-0812">Transmembrane</keyword>
<evidence type="ECO:0008006" key="5">
    <source>
        <dbReference type="Google" id="ProtNLM"/>
    </source>
</evidence>
<evidence type="ECO:0000313" key="4">
    <source>
        <dbReference type="Proteomes" id="UP000887222"/>
    </source>
</evidence>
<dbReference type="EMBL" id="BPMK01000005">
    <property type="protein sequence ID" value="GIZ51437.1"/>
    <property type="molecule type" value="Genomic_DNA"/>
</dbReference>
<keyword evidence="2" id="KW-1133">Transmembrane helix</keyword>